<gene>
    <name evidence="1" type="ORF">E9232_006867</name>
</gene>
<dbReference type="RefSeq" id="WP_309801773.1">
    <property type="nucleotide sequence ID" value="NZ_JAVDPW010000018.1"/>
</dbReference>
<proteinExistence type="predicted"/>
<dbReference type="EMBL" id="JAVDPW010000018">
    <property type="protein sequence ID" value="MDR6294313.1"/>
    <property type="molecule type" value="Genomic_DNA"/>
</dbReference>
<evidence type="ECO:0000313" key="1">
    <source>
        <dbReference type="EMBL" id="MDR6294313.1"/>
    </source>
</evidence>
<keyword evidence="2" id="KW-1185">Reference proteome</keyword>
<reference evidence="1 2" key="1">
    <citation type="submission" date="2023-07" db="EMBL/GenBank/DDBJ databases">
        <title>Sorghum-associated microbial communities from plants grown in Nebraska, USA.</title>
        <authorList>
            <person name="Schachtman D."/>
        </authorList>
    </citation>
    <scope>NUCLEOTIDE SEQUENCE [LARGE SCALE GENOMIC DNA]</scope>
    <source>
        <strain evidence="1 2">584</strain>
    </source>
</reference>
<comment type="caution">
    <text evidence="1">The sequence shown here is derived from an EMBL/GenBank/DDBJ whole genome shotgun (WGS) entry which is preliminary data.</text>
</comment>
<accession>A0ABU1K0B1</accession>
<name>A0ABU1K0B1_9PROT</name>
<dbReference type="Proteomes" id="UP001262410">
    <property type="component" value="Unassembled WGS sequence"/>
</dbReference>
<organism evidence="1 2">
    <name type="scientific">Inquilinus ginsengisoli</name>
    <dbReference type="NCBI Taxonomy" id="363840"/>
    <lineage>
        <taxon>Bacteria</taxon>
        <taxon>Pseudomonadati</taxon>
        <taxon>Pseudomonadota</taxon>
        <taxon>Alphaproteobacteria</taxon>
        <taxon>Rhodospirillales</taxon>
        <taxon>Rhodospirillaceae</taxon>
        <taxon>Inquilinus</taxon>
    </lineage>
</organism>
<dbReference type="SMART" id="SM01236">
    <property type="entry name" value="Haem_oxygenase_2"/>
    <property type="match status" value="1"/>
</dbReference>
<evidence type="ECO:0000313" key="2">
    <source>
        <dbReference type="Proteomes" id="UP001262410"/>
    </source>
</evidence>
<dbReference type="Pfam" id="PF14518">
    <property type="entry name" value="Haem_oxygenas_2"/>
    <property type="match status" value="1"/>
</dbReference>
<protein>
    <recommendedName>
        <fullName evidence="3">Tyrosinase copper-binding domain-containing protein</fullName>
    </recommendedName>
</protein>
<sequence>MPNEGEAMRNFIDRWRDIAVLEVAHQSRVVAGKEVAWWLNKANATTEDFMSALAGDGTYVVSGRPSESRFVTSFLKPSRPMGARLAADRQLVEDWIAAGTPIPVAISVLEAKTAVRKTTPYSKDLTPAELLANEPVYFHQLMNIEDHPDFLPDAKALAQHYLDEGAKKPLKDSEYEPIDDFTHYDSEEFDVRMQNIYNNLLLSMYNTHWFDTGILRTYDETGVTTRRYPIGRVSDACPRARMLQAAPFNLIDGGWLQNILTVGPTSKIQSNLFAIWNDEAGNGLVSQNHPNVYDALLKGQNIYLPPITTREFIEQDFLPGAFTSPLFELAIGRFPQAFFPEILGMTLYLEWEATPTLTSSVRMYAGRGFNPLFYALHVAIDNISEGHGALAKEAVKLYLENIREEGGDKAVQEHWARIRNGYITWLTIGDMGMAMIERFLIIERKQINRSSDPNKKVCWPDVKEYYRRRMIKLVEKKAPIARDVHRGKSIGGRALSELFDDPEALLDALVRHGYIDLASPRYSKFLQLMEFNGPMYEVFSERDKSVVLDWIESIQMTDRPCIDPLPDDVQPSDLPEEVAKLISDRAADAMTAHGGISMTGADGKEMAFASVFADSVAVMKVLKGNGWVVPFDPDRSMFLSRVLSNGGPMERIFTAAEKEIFRAWIVAGALLPGEGPRVSDVLPTLNPADAQRLESAIAAARGRGWPRRHLIGMGAVH</sequence>
<evidence type="ECO:0008006" key="3">
    <source>
        <dbReference type="Google" id="ProtNLM"/>
    </source>
</evidence>